<name>A0AAD9UR19_ACRCE</name>
<proteinExistence type="predicted"/>
<dbReference type="AlphaFoldDB" id="A0AAD9UR19"/>
<evidence type="ECO:0000313" key="2">
    <source>
        <dbReference type="Proteomes" id="UP001249851"/>
    </source>
</evidence>
<evidence type="ECO:0000313" key="1">
    <source>
        <dbReference type="EMBL" id="KAK2546799.1"/>
    </source>
</evidence>
<keyword evidence="1" id="KW-0378">Hydrolase</keyword>
<dbReference type="EMBL" id="JARQWQ010000276">
    <property type="protein sequence ID" value="KAK2546799.1"/>
    <property type="molecule type" value="Genomic_DNA"/>
</dbReference>
<accession>A0AAD9UR19</accession>
<dbReference type="Proteomes" id="UP001249851">
    <property type="component" value="Unassembled WGS sequence"/>
</dbReference>
<sequence length="180" mass="19740">MGRGRGDVGTLMFIAEVEETCKFDFEAGIYDWEKTGSAFNNQPTYGDNPTARNRGQHANQQGRWWIGGAEDRPSISVTAGKMQGDAPKGTLTSPYFRIIGGHISFLIGGGCDIKTVRAELIIGNKVVRHATGECNETMKRKAWNVHGYVGRRARVKLVDFSSAGWGHINFDDLKGDISCS</sequence>
<reference evidence="1" key="1">
    <citation type="journal article" date="2023" name="G3 (Bethesda)">
        <title>Whole genome assembly and annotation of the endangered Caribbean coral Acropora cervicornis.</title>
        <authorList>
            <person name="Selwyn J.D."/>
            <person name="Vollmer S.V."/>
        </authorList>
    </citation>
    <scope>NUCLEOTIDE SEQUENCE</scope>
    <source>
        <strain evidence="1">K2</strain>
    </source>
</reference>
<reference evidence="1" key="2">
    <citation type="journal article" date="2023" name="Science">
        <title>Genomic signatures of disease resistance in endangered staghorn corals.</title>
        <authorList>
            <person name="Vollmer S.V."/>
            <person name="Selwyn J.D."/>
            <person name="Despard B.A."/>
            <person name="Roesel C.L."/>
        </authorList>
    </citation>
    <scope>NUCLEOTIDE SEQUENCE</scope>
    <source>
        <strain evidence="1">K2</strain>
    </source>
</reference>
<protein>
    <submittedName>
        <fullName evidence="1">Glycosyl hydrolase ecdE</fullName>
    </submittedName>
</protein>
<comment type="caution">
    <text evidence="1">The sequence shown here is derived from an EMBL/GenBank/DDBJ whole genome shotgun (WGS) entry which is preliminary data.</text>
</comment>
<gene>
    <name evidence="1" type="ORF">P5673_033546</name>
</gene>
<organism evidence="1 2">
    <name type="scientific">Acropora cervicornis</name>
    <name type="common">Staghorn coral</name>
    <dbReference type="NCBI Taxonomy" id="6130"/>
    <lineage>
        <taxon>Eukaryota</taxon>
        <taxon>Metazoa</taxon>
        <taxon>Cnidaria</taxon>
        <taxon>Anthozoa</taxon>
        <taxon>Hexacorallia</taxon>
        <taxon>Scleractinia</taxon>
        <taxon>Astrocoeniina</taxon>
        <taxon>Acroporidae</taxon>
        <taxon>Acropora</taxon>
    </lineage>
</organism>
<keyword evidence="2" id="KW-1185">Reference proteome</keyword>
<dbReference type="GO" id="GO:0016787">
    <property type="term" value="F:hydrolase activity"/>
    <property type="evidence" value="ECO:0007669"/>
    <property type="project" value="UniProtKB-KW"/>
</dbReference>